<gene>
    <name evidence="2" type="ORF">KYN89_13140</name>
</gene>
<reference evidence="2 3" key="1">
    <citation type="submission" date="2021-07" db="EMBL/GenBank/DDBJ databases">
        <title>Alteriqipengyuania abyssalis NZ-12B nov, sp.nov isolated from deep sea sponge in pacific ocean.</title>
        <authorList>
            <person name="Tareen S."/>
            <person name="Wink J."/>
        </authorList>
    </citation>
    <scope>NUCLEOTIDE SEQUENCE [LARGE SCALE GENOMIC DNA]</scope>
    <source>
        <strain evidence="2 3">NZ-12B</strain>
    </source>
</reference>
<dbReference type="RefSeq" id="WP_222825464.1">
    <property type="nucleotide sequence ID" value="NZ_JAHWXP010000003.1"/>
</dbReference>
<evidence type="ECO:0000313" key="2">
    <source>
        <dbReference type="EMBL" id="MBY8337989.1"/>
    </source>
</evidence>
<comment type="caution">
    <text evidence="2">The sequence shown here is derived from an EMBL/GenBank/DDBJ whole genome shotgun (WGS) entry which is preliminary data.</text>
</comment>
<evidence type="ECO:0000256" key="1">
    <source>
        <dbReference type="SAM" id="MobiDB-lite"/>
    </source>
</evidence>
<accession>A0ABS7PFY8</accession>
<evidence type="ECO:0000313" key="3">
    <source>
        <dbReference type="Proteomes" id="UP000759298"/>
    </source>
</evidence>
<dbReference type="EMBL" id="JAHWXP010000003">
    <property type="protein sequence ID" value="MBY8337989.1"/>
    <property type="molecule type" value="Genomic_DNA"/>
</dbReference>
<organism evidence="2 3">
    <name type="scientific">Alteriqipengyuania abyssalis</name>
    <dbReference type="NCBI Taxonomy" id="2860200"/>
    <lineage>
        <taxon>Bacteria</taxon>
        <taxon>Pseudomonadati</taxon>
        <taxon>Pseudomonadota</taxon>
        <taxon>Alphaproteobacteria</taxon>
        <taxon>Sphingomonadales</taxon>
        <taxon>Erythrobacteraceae</taxon>
        <taxon>Alteriqipengyuania</taxon>
    </lineage>
</organism>
<feature type="region of interest" description="Disordered" evidence="1">
    <location>
        <begin position="1"/>
        <end position="24"/>
    </location>
</feature>
<name>A0ABS7PFY8_9SPHN</name>
<protein>
    <recommendedName>
        <fullName evidence="4">Helix-turn-helix domain-containing protein</fullName>
    </recommendedName>
</protein>
<evidence type="ECO:0008006" key="4">
    <source>
        <dbReference type="Google" id="ProtNLM"/>
    </source>
</evidence>
<keyword evidence="3" id="KW-1185">Reference proteome</keyword>
<dbReference type="Proteomes" id="UP000759298">
    <property type="component" value="Unassembled WGS sequence"/>
</dbReference>
<proteinExistence type="predicted"/>
<sequence>MSASDKPRPSAVSSQVPDVPPEDRWDRRKMAEFLRVLAATQQVTAAAKAVGMSRQSAYRLRNRQKGEPFDIAWEAAFQHGYDALHQAALERALHGVEEPVFHGGEQVGTRRRYDERLTVFLLARRNALGAQRLSRYGVAAEFWSERWEKMLDRIEHGPIVWQDEDGTRLLDDDTKRAKDIEARHMLDASEDRARNGSR</sequence>